<dbReference type="EMBL" id="LCAW01000005">
    <property type="protein sequence ID" value="KKR99494.1"/>
    <property type="molecule type" value="Genomic_DNA"/>
</dbReference>
<feature type="chain" id="PRO_5002534957" evidence="1">
    <location>
        <begin position="20"/>
        <end position="216"/>
    </location>
</feature>
<evidence type="ECO:0000256" key="1">
    <source>
        <dbReference type="SAM" id="SignalP"/>
    </source>
</evidence>
<keyword evidence="1" id="KW-0732">Signal</keyword>
<comment type="caution">
    <text evidence="2">The sequence shown here is derived from an EMBL/GenBank/DDBJ whole genome shotgun (WGS) entry which is preliminary data.</text>
</comment>
<name>A0A0G0VF15_9BACT</name>
<dbReference type="Proteomes" id="UP000033930">
    <property type="component" value="Unassembled WGS sequence"/>
</dbReference>
<organism evidence="2 3">
    <name type="scientific">Candidatus Uhrbacteria bacterium GW2011_GWC1_41_20</name>
    <dbReference type="NCBI Taxonomy" id="1618983"/>
    <lineage>
        <taxon>Bacteria</taxon>
        <taxon>Candidatus Uhriibacteriota</taxon>
    </lineage>
</organism>
<evidence type="ECO:0000313" key="2">
    <source>
        <dbReference type="EMBL" id="KKR99494.1"/>
    </source>
</evidence>
<proteinExistence type="predicted"/>
<gene>
    <name evidence="2" type="ORF">UU50_C0005G0001</name>
</gene>
<feature type="signal peptide" evidence="1">
    <location>
        <begin position="1"/>
        <end position="19"/>
    </location>
</feature>
<protein>
    <submittedName>
        <fullName evidence="2">Uncharacterized protein</fullName>
    </submittedName>
</protein>
<accession>A0A0G0VF15</accession>
<dbReference type="AlphaFoldDB" id="A0A0G0VF15"/>
<reference evidence="2 3" key="1">
    <citation type="journal article" date="2015" name="Nature">
        <title>rRNA introns, odd ribosomes, and small enigmatic genomes across a large radiation of phyla.</title>
        <authorList>
            <person name="Brown C.T."/>
            <person name="Hug L.A."/>
            <person name="Thomas B.C."/>
            <person name="Sharon I."/>
            <person name="Castelle C.J."/>
            <person name="Singh A."/>
            <person name="Wilkins M.J."/>
            <person name="Williams K.H."/>
            <person name="Banfield J.F."/>
        </authorList>
    </citation>
    <scope>NUCLEOTIDE SEQUENCE [LARGE SCALE GENOMIC DNA]</scope>
</reference>
<evidence type="ECO:0000313" key="3">
    <source>
        <dbReference type="Proteomes" id="UP000033930"/>
    </source>
</evidence>
<sequence>MMPLVMLLLGVWANPPAYHAPSPVQTQARSPAQALATSVYDSSRASMADTTQQDLYRCYIGMPVPLSGRGWFEATIVNDTDAPVSFAINSRQISIWKPSMVLTSSRTVAERPLPDVIMSTDSGAAREQFVLNPHEACDMVLPYIQIHDSMAMWRAHLTQYLASNPFGGYVFTGVEGNLHSTAHSSIVEIDDEWYISVRGDRRLSGKGFLLSSQFGK</sequence>